<evidence type="ECO:0000256" key="13">
    <source>
        <dbReference type="ARBA" id="ARBA00023180"/>
    </source>
</evidence>
<comment type="similarity">
    <text evidence="2">Belongs to the small leucine-rich proteoglycan (SLRP) family. SLRP class II subfamily.</text>
</comment>
<organism evidence="16 17">
    <name type="scientific">Synaphobranchus kaupii</name>
    <name type="common">Kaup's arrowtooth eel</name>
    <dbReference type="NCBI Taxonomy" id="118154"/>
    <lineage>
        <taxon>Eukaryota</taxon>
        <taxon>Metazoa</taxon>
        <taxon>Chordata</taxon>
        <taxon>Craniata</taxon>
        <taxon>Vertebrata</taxon>
        <taxon>Euteleostomi</taxon>
        <taxon>Actinopterygii</taxon>
        <taxon>Neopterygii</taxon>
        <taxon>Teleostei</taxon>
        <taxon>Anguilliformes</taxon>
        <taxon>Synaphobranchidae</taxon>
        <taxon>Synaphobranchus</taxon>
    </lineage>
</organism>
<dbReference type="SMART" id="SM00364">
    <property type="entry name" value="LRR_BAC"/>
    <property type="match status" value="4"/>
</dbReference>
<evidence type="ECO:0000256" key="10">
    <source>
        <dbReference type="ARBA" id="ARBA00022737"/>
    </source>
</evidence>
<comment type="subunit">
    <text evidence="3">Binds to laminin.</text>
</comment>
<feature type="signal peptide" evidence="14">
    <location>
        <begin position="1"/>
        <end position="18"/>
    </location>
</feature>
<keyword evidence="17" id="KW-1185">Reference proteome</keyword>
<proteinExistence type="inferred from homology"/>
<dbReference type="Pfam" id="PF13516">
    <property type="entry name" value="LRR_6"/>
    <property type="match status" value="1"/>
</dbReference>
<dbReference type="InterPro" id="IPR050333">
    <property type="entry name" value="SLRP"/>
</dbReference>
<dbReference type="SMART" id="SM00369">
    <property type="entry name" value="LRR_TYP"/>
    <property type="match status" value="6"/>
</dbReference>
<dbReference type="AlphaFoldDB" id="A0A9Q1G1C2"/>
<evidence type="ECO:0000256" key="4">
    <source>
        <dbReference type="ARBA" id="ARBA00013370"/>
    </source>
</evidence>
<keyword evidence="6" id="KW-0272">Extracellular matrix</keyword>
<evidence type="ECO:0000256" key="8">
    <source>
        <dbReference type="ARBA" id="ARBA00022641"/>
    </source>
</evidence>
<keyword evidence="7" id="KW-0433">Leucine-rich repeat</keyword>
<comment type="subcellular location">
    <subcellularLocation>
        <location evidence="1">Secreted</location>
        <location evidence="1">Extracellular space</location>
        <location evidence="1">Extracellular matrix</location>
    </subcellularLocation>
</comment>
<dbReference type="FunFam" id="3.80.10.10:FF:000073">
    <property type="entry name" value="Lumican"/>
    <property type="match status" value="1"/>
</dbReference>
<evidence type="ECO:0000256" key="3">
    <source>
        <dbReference type="ARBA" id="ARBA00011719"/>
    </source>
</evidence>
<keyword evidence="12" id="KW-1015">Disulfide bond</keyword>
<dbReference type="OrthoDB" id="6359842at2759"/>
<sequence>MSPLHVPLLALLIGSVLCQYEYDYYQGPVMMLGPPGPNCPVECECPVNFASAMYCNNRHLKSIPNVPFGIKYLYLQNNDIKDIKAAAFVNATDLRWLILDNNQITNGAVEKSAFEKLKSLEKLHINFNNLTEPVGPLAKTMNELKIMGNQMSKFPSGMLAGLENLTMVDLQGNALTTEGITGAFKGLKSLTYLDVSKNKLGKLPAGLPSSMEMLYADYNDIGSIPKEYIQKLPMLQYLRMSHNKLADSGVPYGVFNVSTLIELDLSYNKLQNIPEVNENLENLYLQVNQISKFDVSSFCKITGPVNYSKLRHLRLDGNNLTRTSVPDEAVNCLRMATDVMVETTD</sequence>
<evidence type="ECO:0000256" key="5">
    <source>
        <dbReference type="ARBA" id="ARBA00022525"/>
    </source>
</evidence>
<keyword evidence="13" id="KW-0325">Glycoprotein</keyword>
<dbReference type="SUPFAM" id="SSF52058">
    <property type="entry name" value="L domain-like"/>
    <property type="match status" value="1"/>
</dbReference>
<dbReference type="InterPro" id="IPR001611">
    <property type="entry name" value="Leu-rich_rpt"/>
</dbReference>
<dbReference type="SMART" id="SM00013">
    <property type="entry name" value="LRRNT"/>
    <property type="match status" value="1"/>
</dbReference>
<keyword evidence="8" id="KW-0765">Sulfation</keyword>
<dbReference type="GO" id="GO:0005615">
    <property type="term" value="C:extracellular space"/>
    <property type="evidence" value="ECO:0007669"/>
    <property type="project" value="TreeGrafter"/>
</dbReference>
<evidence type="ECO:0000256" key="14">
    <source>
        <dbReference type="SAM" id="SignalP"/>
    </source>
</evidence>
<evidence type="ECO:0000256" key="7">
    <source>
        <dbReference type="ARBA" id="ARBA00022614"/>
    </source>
</evidence>
<dbReference type="InterPro" id="IPR000372">
    <property type="entry name" value="LRRNT"/>
</dbReference>
<dbReference type="InterPro" id="IPR003591">
    <property type="entry name" value="Leu-rich_rpt_typical-subtyp"/>
</dbReference>
<evidence type="ECO:0000313" key="16">
    <source>
        <dbReference type="EMBL" id="KAJ8373609.1"/>
    </source>
</evidence>
<keyword evidence="5" id="KW-0964">Secreted</keyword>
<dbReference type="Gene3D" id="3.80.10.10">
    <property type="entry name" value="Ribonuclease Inhibitor"/>
    <property type="match status" value="2"/>
</dbReference>
<keyword evidence="11" id="KW-0654">Proteoglycan</keyword>
<dbReference type="PANTHER" id="PTHR45712:SF6">
    <property type="entry name" value="LUMICAN"/>
    <property type="match status" value="1"/>
</dbReference>
<evidence type="ECO:0000259" key="15">
    <source>
        <dbReference type="SMART" id="SM00013"/>
    </source>
</evidence>
<evidence type="ECO:0000256" key="11">
    <source>
        <dbReference type="ARBA" id="ARBA00022974"/>
    </source>
</evidence>
<comment type="caution">
    <text evidence="16">The sequence shown here is derived from an EMBL/GenBank/DDBJ whole genome shotgun (WGS) entry which is preliminary data.</text>
</comment>
<dbReference type="InterPro" id="IPR032675">
    <property type="entry name" value="LRR_dom_sf"/>
</dbReference>
<feature type="domain" description="LRRNT" evidence="15">
    <location>
        <begin position="38"/>
        <end position="72"/>
    </location>
</feature>
<evidence type="ECO:0000256" key="1">
    <source>
        <dbReference type="ARBA" id="ARBA00004498"/>
    </source>
</evidence>
<feature type="chain" id="PRO_5040186737" description="Lumican" evidence="14">
    <location>
        <begin position="19"/>
        <end position="345"/>
    </location>
</feature>
<dbReference type="Pfam" id="PF13855">
    <property type="entry name" value="LRR_8"/>
    <property type="match status" value="2"/>
</dbReference>
<evidence type="ECO:0000256" key="6">
    <source>
        <dbReference type="ARBA" id="ARBA00022530"/>
    </source>
</evidence>
<name>A0A9Q1G1C2_SYNKA</name>
<keyword evidence="9 14" id="KW-0732">Signal</keyword>
<dbReference type="PANTHER" id="PTHR45712">
    <property type="entry name" value="AGAP008170-PA"/>
    <property type="match status" value="1"/>
</dbReference>
<dbReference type="Proteomes" id="UP001152622">
    <property type="component" value="Chromosome 2"/>
</dbReference>
<evidence type="ECO:0000313" key="17">
    <source>
        <dbReference type="Proteomes" id="UP001152622"/>
    </source>
</evidence>
<protein>
    <recommendedName>
        <fullName evidence="4">Lumican</fullName>
    </recommendedName>
</protein>
<evidence type="ECO:0000256" key="9">
    <source>
        <dbReference type="ARBA" id="ARBA00022729"/>
    </source>
</evidence>
<dbReference type="EMBL" id="JAINUF010000002">
    <property type="protein sequence ID" value="KAJ8373609.1"/>
    <property type="molecule type" value="Genomic_DNA"/>
</dbReference>
<keyword evidence="10" id="KW-0677">Repeat</keyword>
<gene>
    <name evidence="16" type="ORF">SKAU_G00041890</name>
</gene>
<reference evidence="16" key="1">
    <citation type="journal article" date="2023" name="Science">
        <title>Genome structures resolve the early diversification of teleost fishes.</title>
        <authorList>
            <person name="Parey E."/>
            <person name="Louis A."/>
            <person name="Montfort J."/>
            <person name="Bouchez O."/>
            <person name="Roques C."/>
            <person name="Iampietro C."/>
            <person name="Lluch J."/>
            <person name="Castinel A."/>
            <person name="Donnadieu C."/>
            <person name="Desvignes T."/>
            <person name="Floi Bucao C."/>
            <person name="Jouanno E."/>
            <person name="Wen M."/>
            <person name="Mejri S."/>
            <person name="Dirks R."/>
            <person name="Jansen H."/>
            <person name="Henkel C."/>
            <person name="Chen W.J."/>
            <person name="Zahm M."/>
            <person name="Cabau C."/>
            <person name="Klopp C."/>
            <person name="Thompson A.W."/>
            <person name="Robinson-Rechavi M."/>
            <person name="Braasch I."/>
            <person name="Lecointre G."/>
            <person name="Bobe J."/>
            <person name="Postlethwait J.H."/>
            <person name="Berthelot C."/>
            <person name="Roest Crollius H."/>
            <person name="Guiguen Y."/>
        </authorList>
    </citation>
    <scope>NUCLEOTIDE SEQUENCE</scope>
    <source>
        <strain evidence="16">WJC10195</strain>
    </source>
</reference>
<evidence type="ECO:0000256" key="12">
    <source>
        <dbReference type="ARBA" id="ARBA00023157"/>
    </source>
</evidence>
<accession>A0A9Q1G1C2</accession>
<evidence type="ECO:0000256" key="2">
    <source>
        <dbReference type="ARBA" id="ARBA00005818"/>
    </source>
</evidence>
<dbReference type="PROSITE" id="PS51450">
    <property type="entry name" value="LRR"/>
    <property type="match status" value="1"/>
</dbReference>